<keyword evidence="3" id="KW-1185">Reference proteome</keyword>
<feature type="transmembrane region" description="Helical" evidence="1">
    <location>
        <begin position="130"/>
        <end position="148"/>
    </location>
</feature>
<dbReference type="Pfam" id="PF12412">
    <property type="entry name" value="DUF3667"/>
    <property type="match status" value="1"/>
</dbReference>
<keyword evidence="1" id="KW-0472">Membrane</keyword>
<comment type="caution">
    <text evidence="2">The sequence shown here is derived from an EMBL/GenBank/DDBJ whole genome shotgun (WGS) entry which is preliminary data.</text>
</comment>
<feature type="transmembrane region" description="Helical" evidence="1">
    <location>
        <begin position="188"/>
        <end position="207"/>
    </location>
</feature>
<reference evidence="2" key="1">
    <citation type="submission" date="2023-07" db="EMBL/GenBank/DDBJ databases">
        <title>Two novel species in the genus Flavivirga.</title>
        <authorList>
            <person name="Kwon K."/>
        </authorList>
    </citation>
    <scope>NUCLEOTIDE SEQUENCE</scope>
    <source>
        <strain evidence="2">KACC 14157</strain>
    </source>
</reference>
<accession>A0ABT8X6I4</accession>
<feature type="transmembrane region" description="Helical" evidence="1">
    <location>
        <begin position="160"/>
        <end position="182"/>
    </location>
</feature>
<name>A0ABT8X6I4_9FLAO</name>
<proteinExistence type="predicted"/>
<feature type="transmembrane region" description="Helical" evidence="1">
    <location>
        <begin position="78"/>
        <end position="100"/>
    </location>
</feature>
<organism evidence="2 3">
    <name type="scientific">Flavivirga amylovorans</name>
    <dbReference type="NCBI Taxonomy" id="870486"/>
    <lineage>
        <taxon>Bacteria</taxon>
        <taxon>Pseudomonadati</taxon>
        <taxon>Bacteroidota</taxon>
        <taxon>Flavobacteriia</taxon>
        <taxon>Flavobacteriales</taxon>
        <taxon>Flavobacteriaceae</taxon>
        <taxon>Flavivirga</taxon>
    </lineage>
</organism>
<feature type="transmembrane region" description="Helical" evidence="1">
    <location>
        <begin position="219"/>
        <end position="246"/>
    </location>
</feature>
<evidence type="ECO:0000313" key="2">
    <source>
        <dbReference type="EMBL" id="MDO5989496.1"/>
    </source>
</evidence>
<dbReference type="Proteomes" id="UP001176891">
    <property type="component" value="Unassembled WGS sequence"/>
</dbReference>
<keyword evidence="1" id="KW-1133">Transmembrane helix</keyword>
<dbReference type="InterPro" id="IPR022134">
    <property type="entry name" value="DUF3667"/>
</dbReference>
<gene>
    <name evidence="2" type="ORF">Q4Q39_18990</name>
</gene>
<dbReference type="EMBL" id="JAUOEM010000008">
    <property type="protein sequence ID" value="MDO5989496.1"/>
    <property type="molecule type" value="Genomic_DNA"/>
</dbReference>
<protein>
    <submittedName>
        <fullName evidence="2">DUF3667 domain-containing protein</fullName>
    </submittedName>
</protein>
<sequence length="271" mass="31108">MPCKNCNKNLSSEVNFCDSCGAKVIRNRLTIKNLLEHFSETYFDYDNKFLQTFITLFTQPHAVIGTYIEGTRKKYVNAVNYFVIALTLSGFQIFFINKFFPELLDVDFLSQEGAENFQKENMNFVQEYNSIIYILIVPIYALISKIVFLDFKKYNYTEHLVANMYLAAHLSIVSSIIIIITFFLGFNFAMVGILVAPIQIVFSAYCFKRLFNLNLKKILLRTILFLLIIGGLFIILIALVSIVMYYNGTMDAIIEAKKVAIEAAKQAQQTK</sequence>
<evidence type="ECO:0000313" key="3">
    <source>
        <dbReference type="Proteomes" id="UP001176891"/>
    </source>
</evidence>
<keyword evidence="1" id="KW-0812">Transmembrane</keyword>
<dbReference type="RefSeq" id="WP_303284156.1">
    <property type="nucleotide sequence ID" value="NZ_BAABCZ010000008.1"/>
</dbReference>
<evidence type="ECO:0000256" key="1">
    <source>
        <dbReference type="SAM" id="Phobius"/>
    </source>
</evidence>